<dbReference type="GO" id="GO:0008017">
    <property type="term" value="F:microtubule binding"/>
    <property type="evidence" value="ECO:0007669"/>
    <property type="project" value="UniProtKB-UniRule"/>
</dbReference>
<dbReference type="InterPro" id="IPR007330">
    <property type="entry name" value="MIT_dom"/>
</dbReference>
<evidence type="ECO:0000256" key="10">
    <source>
        <dbReference type="SAM" id="MobiDB-lite"/>
    </source>
</evidence>
<proteinExistence type="inferred from homology"/>
<evidence type="ECO:0000256" key="7">
    <source>
        <dbReference type="ARBA" id="ARBA00023235"/>
    </source>
</evidence>
<evidence type="ECO:0000259" key="12">
    <source>
        <dbReference type="SMART" id="SM00382"/>
    </source>
</evidence>
<dbReference type="GO" id="GO:0005694">
    <property type="term" value="C:chromosome"/>
    <property type="evidence" value="ECO:0007669"/>
    <property type="project" value="UniProtKB-ARBA"/>
</dbReference>
<evidence type="ECO:0000256" key="1">
    <source>
        <dbReference type="ARBA" id="ARBA00022490"/>
    </source>
</evidence>
<dbReference type="GO" id="GO:0005524">
    <property type="term" value="F:ATP binding"/>
    <property type="evidence" value="ECO:0007669"/>
    <property type="project" value="UniProtKB-UniRule"/>
</dbReference>
<feature type="transmembrane region" description="Helical" evidence="11">
    <location>
        <begin position="49"/>
        <end position="71"/>
    </location>
</feature>
<dbReference type="GO" id="GO:0034214">
    <property type="term" value="P:protein hexamerization"/>
    <property type="evidence" value="ECO:0007669"/>
    <property type="project" value="UniProtKB-UniRule"/>
</dbReference>
<dbReference type="Gene3D" id="1.10.8.60">
    <property type="match status" value="1"/>
</dbReference>
<feature type="domain" description="MIT" evidence="13">
    <location>
        <begin position="122"/>
        <end position="200"/>
    </location>
</feature>
<evidence type="ECO:0000256" key="3">
    <source>
        <dbReference type="ARBA" id="ARBA00022741"/>
    </source>
</evidence>
<dbReference type="InterPro" id="IPR003960">
    <property type="entry name" value="ATPase_AAA_CS"/>
</dbReference>
<evidence type="ECO:0000259" key="13">
    <source>
        <dbReference type="SMART" id="SM00745"/>
    </source>
</evidence>
<evidence type="ECO:0000313" key="14">
    <source>
        <dbReference type="EMBL" id="JAV60126.1"/>
    </source>
</evidence>
<organism evidence="14">
    <name type="scientific">Photinus pyralis</name>
    <name type="common">Common eastern firefly</name>
    <name type="synonym">Lampyris pyralis</name>
    <dbReference type="NCBI Taxonomy" id="7054"/>
    <lineage>
        <taxon>Eukaryota</taxon>
        <taxon>Metazoa</taxon>
        <taxon>Ecdysozoa</taxon>
        <taxon>Arthropoda</taxon>
        <taxon>Hexapoda</taxon>
        <taxon>Insecta</taxon>
        <taxon>Pterygota</taxon>
        <taxon>Neoptera</taxon>
        <taxon>Endopterygota</taxon>
        <taxon>Coleoptera</taxon>
        <taxon>Polyphaga</taxon>
        <taxon>Elateriformia</taxon>
        <taxon>Elateroidea</taxon>
        <taxon>Lampyridae</taxon>
        <taxon>Lampyrinae</taxon>
        <taxon>Photinus</taxon>
    </lineage>
</organism>
<dbReference type="FunFam" id="3.40.50.300:FF:000093">
    <property type="entry name" value="Fidgetin-like 1"/>
    <property type="match status" value="1"/>
</dbReference>
<evidence type="ECO:0000256" key="8">
    <source>
        <dbReference type="ARBA" id="ARBA00036378"/>
    </source>
</evidence>
<feature type="compositionally biased region" description="Polar residues" evidence="10">
    <location>
        <begin position="258"/>
        <end position="285"/>
    </location>
</feature>
<dbReference type="HAMAP" id="MF_03021">
    <property type="entry name" value="Spastin"/>
    <property type="match status" value="1"/>
</dbReference>
<dbReference type="GO" id="GO:0005819">
    <property type="term" value="C:spindle"/>
    <property type="evidence" value="ECO:0007669"/>
    <property type="project" value="UniProtKB-UniRule"/>
</dbReference>
<evidence type="ECO:0000256" key="5">
    <source>
        <dbReference type="ARBA" id="ARBA00023136"/>
    </source>
</evidence>
<keyword evidence="7 9" id="KW-0413">Isomerase</keyword>
<dbReference type="GO" id="GO:0005874">
    <property type="term" value="C:microtubule"/>
    <property type="evidence" value="ECO:0007669"/>
    <property type="project" value="UniProtKB-UniRule"/>
</dbReference>
<dbReference type="FunFam" id="1.10.8.60:FF:000022">
    <property type="entry name" value="Fidgetin like 1"/>
    <property type="match status" value="1"/>
</dbReference>
<dbReference type="InterPro" id="IPR027417">
    <property type="entry name" value="P-loop_NTPase"/>
</dbReference>
<comment type="subunit">
    <text evidence="9">Homohexamer. The homohexamer is stabilized by ATP-binding. The homohexamer may adopt a ring conformation through which microtubules pass prior to being severed. Interacts with microtubules.</text>
</comment>
<dbReference type="SMART" id="SM00382">
    <property type="entry name" value="AAA"/>
    <property type="match status" value="1"/>
</dbReference>
<dbReference type="SMART" id="SM00745">
    <property type="entry name" value="MIT"/>
    <property type="match status" value="1"/>
</dbReference>
<dbReference type="InterPro" id="IPR041569">
    <property type="entry name" value="AAA_lid_3"/>
</dbReference>
<dbReference type="FunFam" id="1.20.58.80:FF:000006">
    <property type="entry name" value="Spastin"/>
    <property type="match status" value="1"/>
</dbReference>
<dbReference type="GO" id="GO:0005737">
    <property type="term" value="C:cytoplasm"/>
    <property type="evidence" value="ECO:0007669"/>
    <property type="project" value="UniProtKB-UniRule"/>
</dbReference>
<evidence type="ECO:0000256" key="11">
    <source>
        <dbReference type="SAM" id="Phobius"/>
    </source>
</evidence>
<dbReference type="InterPro" id="IPR003959">
    <property type="entry name" value="ATPase_AAA_core"/>
</dbReference>
<dbReference type="Pfam" id="PF09336">
    <property type="entry name" value="Vps4_C"/>
    <property type="match status" value="1"/>
</dbReference>
<reference evidence="14" key="1">
    <citation type="journal article" date="2016" name="Sci. Rep.">
        <title>Molecular characterization of firefly nuptial gifts: a multi-omics approach sheds light on postcopulatory sexual selection.</title>
        <authorList>
            <person name="Al-Wathiqui N."/>
            <person name="Fallon T.R."/>
            <person name="South A."/>
            <person name="Weng J.K."/>
            <person name="Lewis S.M."/>
        </authorList>
    </citation>
    <scope>NUCLEOTIDE SEQUENCE</scope>
</reference>
<keyword evidence="6 9" id="KW-0206">Cytoskeleton</keyword>
<dbReference type="GO" id="GO:0016887">
    <property type="term" value="F:ATP hydrolysis activity"/>
    <property type="evidence" value="ECO:0007669"/>
    <property type="project" value="InterPro"/>
</dbReference>
<keyword evidence="2 9" id="KW-0493">Microtubule</keyword>
<keyword evidence="1 9" id="KW-0963">Cytoplasm</keyword>
<dbReference type="InterPro" id="IPR017179">
    <property type="entry name" value="Spastin"/>
</dbReference>
<keyword evidence="5 9" id="KW-0472">Membrane</keyword>
<dbReference type="Gene3D" id="1.20.58.80">
    <property type="entry name" value="Phosphotransferase system, lactose/cellobiose-type IIA subunit"/>
    <property type="match status" value="1"/>
</dbReference>
<comment type="function">
    <text evidence="9">ATP-dependent microtubule severing protein. Microtubule severing may promote reorganization of cellular microtubule arrays and the release of microtubules from the microtubule organizing center following nucleation.</text>
</comment>
<dbReference type="GO" id="GO:0000070">
    <property type="term" value="P:mitotic sister chromatid segregation"/>
    <property type="evidence" value="ECO:0007669"/>
    <property type="project" value="UniProtKB-ARBA"/>
</dbReference>
<dbReference type="InterPro" id="IPR036181">
    <property type="entry name" value="MIT_dom_sf"/>
</dbReference>
<feature type="topological domain" description="Cytoplasmic" evidence="9">
    <location>
        <begin position="1"/>
        <end position="48"/>
    </location>
</feature>
<dbReference type="Pfam" id="PF00004">
    <property type="entry name" value="AAA"/>
    <property type="match status" value="1"/>
</dbReference>
<dbReference type="PANTHER" id="PTHR23074:SF86">
    <property type="entry name" value="SPASTIN"/>
    <property type="match status" value="1"/>
</dbReference>
<dbReference type="Gene3D" id="3.40.50.300">
    <property type="entry name" value="P-loop containing nucleotide triphosphate hydrolases"/>
    <property type="match status" value="1"/>
</dbReference>
<dbReference type="GO" id="GO:0005813">
    <property type="term" value="C:centrosome"/>
    <property type="evidence" value="ECO:0007669"/>
    <property type="project" value="UniProtKB-SubCell"/>
</dbReference>
<feature type="intramembrane region" description="Helical" evidence="9">
    <location>
        <begin position="49"/>
        <end position="69"/>
    </location>
</feature>
<keyword evidence="3 9" id="KW-0547">Nucleotide-binding</keyword>
<evidence type="ECO:0000256" key="9">
    <source>
        <dbReference type="HAMAP-Rule" id="MF_03021"/>
    </source>
</evidence>
<dbReference type="EMBL" id="GEZM01085204">
    <property type="protein sequence ID" value="JAV60126.1"/>
    <property type="molecule type" value="Transcribed_RNA"/>
</dbReference>
<dbReference type="SUPFAM" id="SSF116846">
    <property type="entry name" value="MIT domain"/>
    <property type="match status" value="1"/>
</dbReference>
<dbReference type="AlphaFoldDB" id="A0A1Y1KL42"/>
<feature type="binding site" evidence="9">
    <location>
        <begin position="352"/>
        <end position="359"/>
    </location>
    <ligand>
        <name>ATP</name>
        <dbReference type="ChEBI" id="CHEBI:30616"/>
    </ligand>
</feature>
<dbReference type="Pfam" id="PF17862">
    <property type="entry name" value="AAA_lid_3"/>
    <property type="match status" value="1"/>
</dbReference>
<dbReference type="PROSITE" id="PS00674">
    <property type="entry name" value="AAA"/>
    <property type="match status" value="1"/>
</dbReference>
<dbReference type="CDD" id="cd19524">
    <property type="entry name" value="RecA-like_spastin"/>
    <property type="match status" value="1"/>
</dbReference>
<comment type="similarity">
    <text evidence="9">Belongs to the AAA ATPase family. Spastin subfamily.</text>
</comment>
<protein>
    <recommendedName>
        <fullName evidence="9">Spastin</fullName>
        <ecNumber evidence="9">5.6.1.1</ecNumber>
    </recommendedName>
</protein>
<name>A0A1Y1KL42_PHOPY</name>
<evidence type="ECO:0000256" key="4">
    <source>
        <dbReference type="ARBA" id="ARBA00022840"/>
    </source>
</evidence>
<dbReference type="InterPro" id="IPR003593">
    <property type="entry name" value="AAA+_ATPase"/>
</dbReference>
<dbReference type="GO" id="GO:0031117">
    <property type="term" value="P:positive regulation of microtubule depolymerization"/>
    <property type="evidence" value="ECO:0007669"/>
    <property type="project" value="UniProtKB-UniRule"/>
</dbReference>
<dbReference type="GO" id="GO:0051013">
    <property type="term" value="P:microtubule severing"/>
    <property type="evidence" value="ECO:0007669"/>
    <property type="project" value="UniProtKB-UniRule"/>
</dbReference>
<comment type="catalytic activity">
    <reaction evidence="8 9">
        <text>n ATP + n H2O + a microtubule = n ADP + n phosphate + (n+1) alpha/beta tubulin heterodimers.</text>
        <dbReference type="EC" id="5.6.1.1"/>
    </reaction>
</comment>
<sequence length="587" mass="65220">MVRKTQSNKSPNKKSRKNDTDVPSTHLTFPSTSETSVHKRNLCFVSFPIIFMFNILHSLLYQIFIILKFIYCSSSSYLLKSRNSTFSDLNNKQSETVEVQEMSNITPRLTGPGPGDPLLAKQKHHHRRAFEYISKALKIDEENEGQKELAIELYRKGINELELGIAVQCWGGRGEVWERAQRLHDKMKTNLAMAKDRLQFLATGKKLTVAARRPVGVNVSKSQTLPRSMGSRNAPVQPVRPFNKQASTPPAIKKQLSVPGNNSPARKGSLPSSSNNKSTIRQKSPTLRGVDPKLAQNILDEIVEGGAAVQWDDIVGQEIAKQALQEMVILPSLRPELFTGLRSPARGLLLFGPPGNGKTLLARAVANECQATFFAISAASLTSKYVGEGEKLVRALFAMARELQPSIIFIDEVDSLLSERSNNEHEASRRLKTEFLVEFDGLPSNPENEKVIVMAATNRPQELDEAALRRFPKRVYVTLPDADTRCELLKKLLSKQGCTLSPKELKRLATLTDGYSGSDLTALAKDAALGPIRELDPEQVKQMDPSSVRGITMSDFLDALKRIRKSVSPQSLVAYEKWSLQYGDVSL</sequence>
<feature type="topological domain" description="Cytoplasmic" evidence="9">
    <location>
        <begin position="70"/>
        <end position="587"/>
    </location>
</feature>
<dbReference type="InterPro" id="IPR015415">
    <property type="entry name" value="Spast_Vps4_C"/>
</dbReference>
<keyword evidence="11" id="KW-1133">Transmembrane helix</keyword>
<dbReference type="GO" id="GO:0016020">
    <property type="term" value="C:membrane"/>
    <property type="evidence" value="ECO:0007669"/>
    <property type="project" value="UniProtKB-SubCell"/>
</dbReference>
<dbReference type="CDD" id="cd02679">
    <property type="entry name" value="MIT_spastin"/>
    <property type="match status" value="1"/>
</dbReference>
<comment type="subcellular location">
    <subcellularLocation>
        <location evidence="9">Membrane</location>
        <topology evidence="9">Peripheral membrane protein</topology>
    </subcellularLocation>
    <subcellularLocation>
        <location evidence="9">Cytoplasm</location>
        <location evidence="9">Cytoskeleton</location>
        <location evidence="9">Microtubule organizing center</location>
        <location evidence="9">Centrosome</location>
    </subcellularLocation>
    <subcellularLocation>
        <location evidence="9">Cytoplasm</location>
        <location evidence="9">Cytoskeleton</location>
    </subcellularLocation>
    <text evidence="9">Forms an intramembrane hairpin-like structure in the membrane.</text>
</comment>
<dbReference type="EC" id="5.6.1.1" evidence="9"/>
<feature type="compositionally biased region" description="Polar residues" evidence="10">
    <location>
        <begin position="21"/>
        <end position="32"/>
    </location>
</feature>
<dbReference type="SUPFAM" id="SSF52540">
    <property type="entry name" value="P-loop containing nucleoside triphosphate hydrolases"/>
    <property type="match status" value="1"/>
</dbReference>
<accession>A0A1Y1KL42</accession>
<evidence type="ECO:0000256" key="6">
    <source>
        <dbReference type="ARBA" id="ARBA00023212"/>
    </source>
</evidence>
<dbReference type="InterPro" id="IPR050304">
    <property type="entry name" value="MT-severing_AAA_ATPase"/>
</dbReference>
<feature type="region of interest" description="Disordered" evidence="10">
    <location>
        <begin position="218"/>
        <end position="287"/>
    </location>
</feature>
<dbReference type="PANTHER" id="PTHR23074">
    <property type="entry name" value="AAA DOMAIN-CONTAINING"/>
    <property type="match status" value="1"/>
</dbReference>
<keyword evidence="4 9" id="KW-0067">ATP-binding</keyword>
<dbReference type="GO" id="GO:0008568">
    <property type="term" value="F:microtubule severing ATPase activity"/>
    <property type="evidence" value="ECO:0007669"/>
    <property type="project" value="UniProtKB-UniRule"/>
</dbReference>
<feature type="region of interest" description="Disordered" evidence="10">
    <location>
        <begin position="1"/>
        <end position="32"/>
    </location>
</feature>
<keyword evidence="11" id="KW-0812">Transmembrane</keyword>
<evidence type="ECO:0000256" key="2">
    <source>
        <dbReference type="ARBA" id="ARBA00022701"/>
    </source>
</evidence>
<feature type="domain" description="AAA+ ATPase" evidence="12">
    <location>
        <begin position="344"/>
        <end position="481"/>
    </location>
</feature>